<dbReference type="Pfam" id="PF00271">
    <property type="entry name" value="Helicase_C"/>
    <property type="match status" value="1"/>
</dbReference>
<evidence type="ECO:0000259" key="8">
    <source>
        <dbReference type="PROSITE" id="PS51194"/>
    </source>
</evidence>
<dbReference type="PANTHER" id="PTHR47959:SF1">
    <property type="entry name" value="ATP-DEPENDENT RNA HELICASE DBPA"/>
    <property type="match status" value="1"/>
</dbReference>
<evidence type="ECO:0000313" key="10">
    <source>
        <dbReference type="Proteomes" id="UP001315967"/>
    </source>
</evidence>
<dbReference type="InterPro" id="IPR050079">
    <property type="entry name" value="DEAD_box_RNA_helicase"/>
</dbReference>
<feature type="region of interest" description="Disordered" evidence="6">
    <location>
        <begin position="374"/>
        <end position="426"/>
    </location>
</feature>
<dbReference type="GO" id="GO:0004386">
    <property type="term" value="F:helicase activity"/>
    <property type="evidence" value="ECO:0007669"/>
    <property type="project" value="UniProtKB-KW"/>
</dbReference>
<dbReference type="Pfam" id="PF00270">
    <property type="entry name" value="DEAD"/>
    <property type="match status" value="1"/>
</dbReference>
<dbReference type="InterPro" id="IPR027417">
    <property type="entry name" value="P-loop_NTPase"/>
</dbReference>
<dbReference type="InterPro" id="IPR011545">
    <property type="entry name" value="DEAD/DEAH_box_helicase_dom"/>
</dbReference>
<dbReference type="RefSeq" id="WP_313793337.1">
    <property type="nucleotide sequence ID" value="NZ_CP102453.1"/>
</dbReference>
<proteinExistence type="inferred from homology"/>
<dbReference type="EMBL" id="CP102453">
    <property type="protein sequence ID" value="UUX33834.1"/>
    <property type="molecule type" value="Genomic_DNA"/>
</dbReference>
<keyword evidence="4" id="KW-0067">ATP-binding</keyword>
<dbReference type="Gene3D" id="3.40.50.300">
    <property type="entry name" value="P-loop containing nucleotide triphosphate hydrolases"/>
    <property type="match status" value="2"/>
</dbReference>
<organism evidence="9 10">
    <name type="scientific">Fundicoccus culcitae</name>
    <dbReference type="NCBI Taxonomy" id="2969821"/>
    <lineage>
        <taxon>Bacteria</taxon>
        <taxon>Bacillati</taxon>
        <taxon>Bacillota</taxon>
        <taxon>Bacilli</taxon>
        <taxon>Lactobacillales</taxon>
        <taxon>Aerococcaceae</taxon>
        <taxon>Fundicoccus</taxon>
    </lineage>
</organism>
<keyword evidence="1" id="KW-0547">Nucleotide-binding</keyword>
<dbReference type="Proteomes" id="UP001315967">
    <property type="component" value="Chromosome"/>
</dbReference>
<sequence length="426" mass="48320">MRLEEDLKKYWHNKGFDAATPIQKAVYQPIIEKQSFVAISPTGTGKTLAYLLPLIQTIEANNVLQVIILAPSQELVKQIGEVAQEWAQLLGLKTQVILGGANISRQIEQLKDKPEIIVATPGRFVELLNQTRKLKVHMVKTIVYDEADYLWQDEHRPALEQIEKRLDKDVQKIWVSATLGAPLLSLVQAPTTIPLIHMTSQDNKLPIEHYYILTTDRQKPQLLKRLGQVDNMQAIVFFEQVNELDQVASKLIYDGIKVAVLHSQVSKFERQHAIESFKAGEVTYLLTTDLAGRGMDIPALPYAIHYNRVNNLDTYFHRSGRVGRMGHKGVVISLVNEQEHRDLQKILDARSIQLTEKIVFQQAIVDPEVREIEKEAPTNAQSNQTKSPASKPRLAKERTANAGPKANVKKRKVRLKKKKDKGKPKR</sequence>
<evidence type="ECO:0000256" key="1">
    <source>
        <dbReference type="ARBA" id="ARBA00022741"/>
    </source>
</evidence>
<evidence type="ECO:0000256" key="2">
    <source>
        <dbReference type="ARBA" id="ARBA00022801"/>
    </source>
</evidence>
<accession>A0ABY5P503</accession>
<evidence type="ECO:0000256" key="4">
    <source>
        <dbReference type="ARBA" id="ARBA00022840"/>
    </source>
</evidence>
<dbReference type="SMART" id="SM00487">
    <property type="entry name" value="DEXDc"/>
    <property type="match status" value="1"/>
</dbReference>
<dbReference type="PROSITE" id="PS51194">
    <property type="entry name" value="HELICASE_CTER"/>
    <property type="match status" value="1"/>
</dbReference>
<comment type="similarity">
    <text evidence="5">Belongs to the DEAD box helicase family.</text>
</comment>
<feature type="domain" description="Helicase ATP-binding" evidence="7">
    <location>
        <begin position="27"/>
        <end position="197"/>
    </location>
</feature>
<dbReference type="SUPFAM" id="SSF52540">
    <property type="entry name" value="P-loop containing nucleoside triphosphate hydrolases"/>
    <property type="match status" value="1"/>
</dbReference>
<gene>
    <name evidence="9" type="ORF">NRE15_13250</name>
</gene>
<reference evidence="9 10" key="1">
    <citation type="submission" date="2022-08" db="EMBL/GenBank/DDBJ databases">
        <title>Aerococcaceae sp. nov isolated from spoiled eye mask.</title>
        <authorList>
            <person name="Zhou G."/>
            <person name="Xie X.-B."/>
            <person name="Shi Q.-S."/>
            <person name="Wang Y.-S."/>
            <person name="Wen X."/>
            <person name="Peng H."/>
            <person name="Yang X.-J."/>
            <person name="Tao H.-B."/>
            <person name="Huang X.-M."/>
        </authorList>
    </citation>
    <scope>NUCLEOTIDE SEQUENCE [LARGE SCALE GENOMIC DNA]</scope>
    <source>
        <strain evidence="10">DM20194951</strain>
    </source>
</reference>
<protein>
    <submittedName>
        <fullName evidence="9">DEAD/DEAH box helicase</fullName>
    </submittedName>
</protein>
<evidence type="ECO:0000256" key="3">
    <source>
        <dbReference type="ARBA" id="ARBA00022806"/>
    </source>
</evidence>
<evidence type="ECO:0000259" key="7">
    <source>
        <dbReference type="PROSITE" id="PS51192"/>
    </source>
</evidence>
<feature type="compositionally biased region" description="Polar residues" evidence="6">
    <location>
        <begin position="378"/>
        <end position="388"/>
    </location>
</feature>
<dbReference type="SMART" id="SM00490">
    <property type="entry name" value="HELICc"/>
    <property type="match status" value="1"/>
</dbReference>
<dbReference type="PANTHER" id="PTHR47959">
    <property type="entry name" value="ATP-DEPENDENT RNA HELICASE RHLE-RELATED"/>
    <property type="match status" value="1"/>
</dbReference>
<keyword evidence="10" id="KW-1185">Reference proteome</keyword>
<dbReference type="InterPro" id="IPR014001">
    <property type="entry name" value="Helicase_ATP-bd"/>
</dbReference>
<dbReference type="CDD" id="cd00268">
    <property type="entry name" value="DEADc"/>
    <property type="match status" value="1"/>
</dbReference>
<evidence type="ECO:0000256" key="6">
    <source>
        <dbReference type="SAM" id="MobiDB-lite"/>
    </source>
</evidence>
<dbReference type="CDD" id="cd18787">
    <property type="entry name" value="SF2_C_DEAD"/>
    <property type="match status" value="1"/>
</dbReference>
<keyword evidence="2" id="KW-0378">Hydrolase</keyword>
<evidence type="ECO:0000313" key="9">
    <source>
        <dbReference type="EMBL" id="UUX33834.1"/>
    </source>
</evidence>
<name>A0ABY5P503_9LACT</name>
<keyword evidence="3 9" id="KW-0347">Helicase</keyword>
<feature type="domain" description="Helicase C-terminal" evidence="8">
    <location>
        <begin position="221"/>
        <end position="366"/>
    </location>
</feature>
<dbReference type="PROSITE" id="PS51192">
    <property type="entry name" value="HELICASE_ATP_BIND_1"/>
    <property type="match status" value="1"/>
</dbReference>
<dbReference type="InterPro" id="IPR044742">
    <property type="entry name" value="DEAD/DEAH_RhlB"/>
</dbReference>
<feature type="compositionally biased region" description="Basic residues" evidence="6">
    <location>
        <begin position="407"/>
        <end position="426"/>
    </location>
</feature>
<evidence type="ECO:0000256" key="5">
    <source>
        <dbReference type="ARBA" id="ARBA00038437"/>
    </source>
</evidence>
<dbReference type="InterPro" id="IPR001650">
    <property type="entry name" value="Helicase_C-like"/>
</dbReference>